<evidence type="ECO:0000259" key="6">
    <source>
        <dbReference type="PROSITE" id="PS50931"/>
    </source>
</evidence>
<dbReference type="KEGG" id="mee:DA075_33585"/>
<dbReference type="RefSeq" id="WP_099957399.1">
    <property type="nucleotide sequence ID" value="NZ_CP028844.1"/>
</dbReference>
<dbReference type="Gene3D" id="3.40.190.10">
    <property type="entry name" value="Periplasmic binding protein-like II"/>
    <property type="match status" value="2"/>
</dbReference>
<dbReference type="InterPro" id="IPR000847">
    <property type="entry name" value="LysR_HTH_N"/>
</dbReference>
<evidence type="ECO:0000313" key="7">
    <source>
        <dbReference type="EMBL" id="AWB25764.1"/>
    </source>
</evidence>
<protein>
    <submittedName>
        <fullName evidence="7">LysR family transcriptional regulator</fullName>
    </submittedName>
</protein>
<dbReference type="InterPro" id="IPR050389">
    <property type="entry name" value="LysR-type_TF"/>
</dbReference>
<proteinExistence type="inferred from homology"/>
<gene>
    <name evidence="7" type="ORF">DA075_33585</name>
</gene>
<dbReference type="Gene3D" id="1.10.10.10">
    <property type="entry name" value="Winged helix-like DNA-binding domain superfamily/Winged helix DNA-binding domain"/>
    <property type="match status" value="1"/>
</dbReference>
<dbReference type="InterPro" id="IPR036388">
    <property type="entry name" value="WH-like_DNA-bd_sf"/>
</dbReference>
<keyword evidence="5" id="KW-0804">Transcription</keyword>
<evidence type="ECO:0000256" key="5">
    <source>
        <dbReference type="ARBA" id="ARBA00023163"/>
    </source>
</evidence>
<evidence type="ECO:0000313" key="8">
    <source>
        <dbReference type="Proteomes" id="UP000244755"/>
    </source>
</evidence>
<dbReference type="SUPFAM" id="SSF46785">
    <property type="entry name" value="Winged helix' DNA-binding domain"/>
    <property type="match status" value="1"/>
</dbReference>
<keyword evidence="4" id="KW-0238">DNA-binding</keyword>
<keyword evidence="2" id="KW-0536">Nodulation</keyword>
<dbReference type="InterPro" id="IPR036390">
    <property type="entry name" value="WH_DNA-bd_sf"/>
</dbReference>
<dbReference type="AlphaFoldDB" id="A0A2R4WW52"/>
<dbReference type="GO" id="GO:0003700">
    <property type="term" value="F:DNA-binding transcription factor activity"/>
    <property type="evidence" value="ECO:0007669"/>
    <property type="project" value="InterPro"/>
</dbReference>
<keyword evidence="8" id="KW-1185">Reference proteome</keyword>
<evidence type="ECO:0000256" key="3">
    <source>
        <dbReference type="ARBA" id="ARBA00023015"/>
    </source>
</evidence>
<evidence type="ECO:0000256" key="1">
    <source>
        <dbReference type="ARBA" id="ARBA00009437"/>
    </source>
</evidence>
<dbReference type="Proteomes" id="UP000244755">
    <property type="component" value="Chromosome 2"/>
</dbReference>
<dbReference type="SUPFAM" id="SSF53850">
    <property type="entry name" value="Periplasmic binding protein-like II"/>
    <property type="match status" value="1"/>
</dbReference>
<evidence type="ECO:0000256" key="2">
    <source>
        <dbReference type="ARBA" id="ARBA00022458"/>
    </source>
</evidence>
<dbReference type="CDD" id="cd08417">
    <property type="entry name" value="PBP2_Nitroaromatics_like"/>
    <property type="match status" value="1"/>
</dbReference>
<organism evidence="7 8">
    <name type="scientific">Methylobacterium currus</name>
    <dbReference type="NCBI Taxonomy" id="2051553"/>
    <lineage>
        <taxon>Bacteria</taxon>
        <taxon>Pseudomonadati</taxon>
        <taxon>Pseudomonadota</taxon>
        <taxon>Alphaproteobacteria</taxon>
        <taxon>Hyphomicrobiales</taxon>
        <taxon>Methylobacteriaceae</taxon>
        <taxon>Methylobacterium</taxon>
    </lineage>
</organism>
<feature type="domain" description="HTH lysR-type" evidence="6">
    <location>
        <begin position="6"/>
        <end position="63"/>
    </location>
</feature>
<reference evidence="7 8" key="1">
    <citation type="submission" date="2018-04" db="EMBL/GenBank/DDBJ databases">
        <title>Methylobacterium sp. PR1016A genome.</title>
        <authorList>
            <person name="Park W."/>
        </authorList>
    </citation>
    <scope>NUCLEOTIDE SEQUENCE [LARGE SCALE GENOMIC DNA]</scope>
    <source>
        <strain evidence="7 8">PR1016A</strain>
    </source>
</reference>
<dbReference type="Pfam" id="PF03466">
    <property type="entry name" value="LysR_substrate"/>
    <property type="match status" value="1"/>
</dbReference>
<dbReference type="PANTHER" id="PTHR30118:SF15">
    <property type="entry name" value="TRANSCRIPTIONAL REGULATORY PROTEIN"/>
    <property type="match status" value="1"/>
</dbReference>
<dbReference type="GO" id="GO:0003677">
    <property type="term" value="F:DNA binding"/>
    <property type="evidence" value="ECO:0007669"/>
    <property type="project" value="UniProtKB-KW"/>
</dbReference>
<dbReference type="InterPro" id="IPR005119">
    <property type="entry name" value="LysR_subst-bd"/>
</dbReference>
<sequence>MDLRDVDLNLLVVLDVVLEERKLVSAARRLGMAQPSVSGALDRCRKLFGDRLLVRAGRGMELTARGQALREPIRALLTQARAVIGAPPDELATVERTVRIVSTDIPALTLLQILWEQTRRTAPGISLVLLHWRESEDVIDALARDQADVAISVLPQAGSGFVRTELYVERYCVAMRRGHPAAQDFDLDRWLAFPHVVLSARGSRRTPLDDQLALLGRRRRVGITVPSFLMVPPLLLASDLIAMLPRACMHHEPELHYCEPPIAVEGFPLHLAVANRAQGDVAVAHVAALIRDHFPGQP</sequence>
<dbReference type="OrthoDB" id="8455878at2"/>
<accession>A0A2R4WW52</accession>
<dbReference type="InterPro" id="IPR037402">
    <property type="entry name" value="YidZ_PBP2"/>
</dbReference>
<keyword evidence="3" id="KW-0805">Transcription regulation</keyword>
<comment type="similarity">
    <text evidence="1">Belongs to the LysR transcriptional regulatory family.</text>
</comment>
<dbReference type="Pfam" id="PF00126">
    <property type="entry name" value="HTH_1"/>
    <property type="match status" value="1"/>
</dbReference>
<dbReference type="EMBL" id="CP028844">
    <property type="protein sequence ID" value="AWB25764.1"/>
    <property type="molecule type" value="Genomic_DNA"/>
</dbReference>
<evidence type="ECO:0000256" key="4">
    <source>
        <dbReference type="ARBA" id="ARBA00023125"/>
    </source>
</evidence>
<name>A0A2R4WW52_9HYPH</name>
<dbReference type="PANTHER" id="PTHR30118">
    <property type="entry name" value="HTH-TYPE TRANSCRIPTIONAL REGULATOR LEUO-RELATED"/>
    <property type="match status" value="1"/>
</dbReference>
<dbReference type="PROSITE" id="PS50931">
    <property type="entry name" value="HTH_LYSR"/>
    <property type="match status" value="1"/>
</dbReference>